<dbReference type="Proteomes" id="UP000734854">
    <property type="component" value="Unassembled WGS sequence"/>
</dbReference>
<feature type="region of interest" description="Disordered" evidence="3">
    <location>
        <begin position="17"/>
        <end position="44"/>
    </location>
</feature>
<dbReference type="OrthoDB" id="26525at2759"/>
<reference evidence="5 6" key="1">
    <citation type="submission" date="2020-08" db="EMBL/GenBank/DDBJ databases">
        <title>Plant Genome Project.</title>
        <authorList>
            <person name="Zhang R.-G."/>
        </authorList>
    </citation>
    <scope>NUCLEOTIDE SEQUENCE [LARGE SCALE GENOMIC DNA]</scope>
    <source>
        <tissue evidence="5">Rhizome</tissue>
    </source>
</reference>
<evidence type="ECO:0000313" key="6">
    <source>
        <dbReference type="Proteomes" id="UP000734854"/>
    </source>
</evidence>
<dbReference type="PROSITE" id="PS00018">
    <property type="entry name" value="EF_HAND_1"/>
    <property type="match status" value="3"/>
</dbReference>
<sequence length="189" mass="21030">MPKDLPILGRLWSKLSPKSKKQGDVGLAAADDEPPRVSSSSTMTATADMERVFRYFDEDGDGKISPSELRSCMRAAGEELSAEEAAAAVESSDSDGDGMLGVEEFVRMVEAEGEAERGRNLREAFEMYAVQGKQHEEEEERRITARSLRRMLRRLGELRTVAECGAMIRAFDLNGDGELSFDEFKIMMH</sequence>
<keyword evidence="1" id="KW-0479">Metal-binding</keyword>
<proteinExistence type="predicted"/>
<keyword evidence="2" id="KW-0677">Repeat</keyword>
<dbReference type="EMBL" id="JACMSC010000008">
    <property type="protein sequence ID" value="KAG6509595.1"/>
    <property type="molecule type" value="Genomic_DNA"/>
</dbReference>
<dbReference type="SMART" id="SM00054">
    <property type="entry name" value="EFh"/>
    <property type="match status" value="3"/>
</dbReference>
<dbReference type="PANTHER" id="PTHR10891">
    <property type="entry name" value="EF-HAND CALCIUM-BINDING DOMAIN CONTAINING PROTEIN"/>
    <property type="match status" value="1"/>
</dbReference>
<feature type="domain" description="EF-hand" evidence="4">
    <location>
        <begin position="80"/>
        <end position="115"/>
    </location>
</feature>
<evidence type="ECO:0000259" key="4">
    <source>
        <dbReference type="PROSITE" id="PS50222"/>
    </source>
</evidence>
<organism evidence="5 6">
    <name type="scientific">Zingiber officinale</name>
    <name type="common">Ginger</name>
    <name type="synonym">Amomum zingiber</name>
    <dbReference type="NCBI Taxonomy" id="94328"/>
    <lineage>
        <taxon>Eukaryota</taxon>
        <taxon>Viridiplantae</taxon>
        <taxon>Streptophyta</taxon>
        <taxon>Embryophyta</taxon>
        <taxon>Tracheophyta</taxon>
        <taxon>Spermatophyta</taxon>
        <taxon>Magnoliopsida</taxon>
        <taxon>Liliopsida</taxon>
        <taxon>Zingiberales</taxon>
        <taxon>Zingiberaceae</taxon>
        <taxon>Zingiber</taxon>
    </lineage>
</organism>
<name>A0A8J5H4I3_ZINOF</name>
<evidence type="ECO:0000256" key="3">
    <source>
        <dbReference type="SAM" id="MobiDB-lite"/>
    </source>
</evidence>
<feature type="domain" description="EF-hand" evidence="4">
    <location>
        <begin position="44"/>
        <end position="79"/>
    </location>
</feature>
<dbReference type="InterPro" id="IPR018247">
    <property type="entry name" value="EF_Hand_1_Ca_BS"/>
</dbReference>
<gene>
    <name evidence="5" type="ORF">ZIOFF_027595</name>
</gene>
<dbReference type="Pfam" id="PF13499">
    <property type="entry name" value="EF-hand_7"/>
    <property type="match status" value="1"/>
</dbReference>
<keyword evidence="6" id="KW-1185">Reference proteome</keyword>
<dbReference type="FunFam" id="1.10.238.10:FF:000341">
    <property type="entry name" value="Putative calcium-binding protein CML19"/>
    <property type="match status" value="1"/>
</dbReference>
<feature type="domain" description="EF-hand" evidence="4">
    <location>
        <begin position="159"/>
        <end position="189"/>
    </location>
</feature>
<accession>A0A8J5H4I3</accession>
<dbReference type="InterPro" id="IPR039647">
    <property type="entry name" value="EF_hand_pair_protein_CML-like"/>
</dbReference>
<comment type="caution">
    <text evidence="5">The sequence shown here is derived from an EMBL/GenBank/DDBJ whole genome shotgun (WGS) entry which is preliminary data.</text>
</comment>
<dbReference type="Pfam" id="PF13833">
    <property type="entry name" value="EF-hand_8"/>
    <property type="match status" value="1"/>
</dbReference>
<evidence type="ECO:0000256" key="2">
    <source>
        <dbReference type="ARBA" id="ARBA00022737"/>
    </source>
</evidence>
<evidence type="ECO:0000313" key="5">
    <source>
        <dbReference type="EMBL" id="KAG6509595.1"/>
    </source>
</evidence>
<dbReference type="InterPro" id="IPR002048">
    <property type="entry name" value="EF_hand_dom"/>
</dbReference>
<dbReference type="CDD" id="cd00051">
    <property type="entry name" value="EFh"/>
    <property type="match status" value="1"/>
</dbReference>
<evidence type="ECO:0000256" key="1">
    <source>
        <dbReference type="ARBA" id="ARBA00022723"/>
    </source>
</evidence>
<dbReference type="GO" id="GO:0005509">
    <property type="term" value="F:calcium ion binding"/>
    <property type="evidence" value="ECO:0007669"/>
    <property type="project" value="InterPro"/>
</dbReference>
<dbReference type="AlphaFoldDB" id="A0A8J5H4I3"/>
<protein>
    <recommendedName>
        <fullName evidence="4">EF-hand domain-containing protein</fullName>
    </recommendedName>
</protein>
<dbReference type="PROSITE" id="PS50222">
    <property type="entry name" value="EF_HAND_2"/>
    <property type="match status" value="3"/>
</dbReference>